<feature type="domain" description="Gfd2/YDR514C-like C-terminal" evidence="2">
    <location>
        <begin position="159"/>
        <end position="371"/>
    </location>
</feature>
<feature type="region of interest" description="Disordered" evidence="1">
    <location>
        <begin position="123"/>
        <end position="147"/>
    </location>
</feature>
<dbReference type="InterPro" id="IPR012337">
    <property type="entry name" value="RNaseH-like_sf"/>
</dbReference>
<keyword evidence="4" id="KW-1185">Reference proteome</keyword>
<dbReference type="InterPro" id="IPR036397">
    <property type="entry name" value="RNaseH_sf"/>
</dbReference>
<organism evidence="3 4">
    <name type="scientific">Lithohypha guttulata</name>
    <dbReference type="NCBI Taxonomy" id="1690604"/>
    <lineage>
        <taxon>Eukaryota</taxon>
        <taxon>Fungi</taxon>
        <taxon>Dikarya</taxon>
        <taxon>Ascomycota</taxon>
        <taxon>Pezizomycotina</taxon>
        <taxon>Eurotiomycetes</taxon>
        <taxon>Chaetothyriomycetidae</taxon>
        <taxon>Chaetothyriales</taxon>
        <taxon>Trichomeriaceae</taxon>
        <taxon>Lithohypha</taxon>
    </lineage>
</organism>
<dbReference type="EMBL" id="JAVRRG010000053">
    <property type="protein sequence ID" value="KAK5092761.1"/>
    <property type="molecule type" value="Genomic_DNA"/>
</dbReference>
<accession>A0ABR0KAI2</accession>
<dbReference type="InterPro" id="IPR048519">
    <property type="entry name" value="Gfd2/YDR514C-like_C"/>
</dbReference>
<dbReference type="InterPro" id="IPR040151">
    <property type="entry name" value="Gfd2/YDR514C-like"/>
</dbReference>
<dbReference type="Pfam" id="PF21762">
    <property type="entry name" value="DEDDh_C"/>
    <property type="match status" value="1"/>
</dbReference>
<feature type="compositionally biased region" description="Low complexity" evidence="1">
    <location>
        <begin position="1"/>
        <end position="21"/>
    </location>
</feature>
<evidence type="ECO:0000313" key="3">
    <source>
        <dbReference type="EMBL" id="KAK5092761.1"/>
    </source>
</evidence>
<evidence type="ECO:0000259" key="2">
    <source>
        <dbReference type="Pfam" id="PF21762"/>
    </source>
</evidence>
<protein>
    <recommendedName>
        <fullName evidence="2">Gfd2/YDR514C-like C-terminal domain-containing protein</fullName>
    </recommendedName>
</protein>
<sequence>MGGTKAKMTAASRAAKKAMNAVPQPRPRKPPAFSMAMALRIREGRNVNAKPLQEGQGSLSVLRYLEPKALKRTHGQPGSEGLPQESSSDEESKLHGNILANIKSKKAASTFMSIQELNEKIAASRDAEVDPSSQTSTADGPVDRAGLPSLEQYIQDDVVFVSIDTEMVQDPEQSRYGITEVGMCLLDTRDLRQISDFGVRGDSATKLFDAHHFGLYENTMSSAGDDMSSARTRIRSRSYKYIFGNAAVKWIPSSRIEREMSRLIYQKLGNELGRKIVFLYFDQTFDMQFLNEANVFLNDEFPNHVVIDTQLVGAAAVIGKHLGKSRASAEAVYDHLGVPTTLYDNAYKCGHVANKQHNAGNDAVFQMQAWIAGLCLQDEHWKSLHRGEKLRPEMGRAWKGGRATRLYGVSDNMEEPFEAEEKSVTAG</sequence>
<proteinExistence type="predicted"/>
<comment type="caution">
    <text evidence="3">The sequence shown here is derived from an EMBL/GenBank/DDBJ whole genome shotgun (WGS) entry which is preliminary data.</text>
</comment>
<dbReference type="PANTHER" id="PTHR28083:SF1">
    <property type="entry name" value="GOOD FOR FULL DBP5 ACTIVITY PROTEIN 2"/>
    <property type="match status" value="1"/>
</dbReference>
<gene>
    <name evidence="3" type="ORF">LTR24_004953</name>
</gene>
<name>A0ABR0KAI2_9EURO</name>
<reference evidence="3 4" key="1">
    <citation type="submission" date="2023-08" db="EMBL/GenBank/DDBJ databases">
        <title>Black Yeasts Isolated from many extreme environments.</title>
        <authorList>
            <person name="Coleine C."/>
            <person name="Stajich J.E."/>
            <person name="Selbmann L."/>
        </authorList>
    </citation>
    <scope>NUCLEOTIDE SEQUENCE [LARGE SCALE GENOMIC DNA]</scope>
    <source>
        <strain evidence="3 4">CCFEE 5885</strain>
    </source>
</reference>
<dbReference type="PANTHER" id="PTHR28083">
    <property type="entry name" value="GOOD FOR FULL DBP5 ACTIVITY PROTEIN 2"/>
    <property type="match status" value="1"/>
</dbReference>
<feature type="region of interest" description="Disordered" evidence="1">
    <location>
        <begin position="1"/>
        <end position="31"/>
    </location>
</feature>
<dbReference type="Proteomes" id="UP001345013">
    <property type="component" value="Unassembled WGS sequence"/>
</dbReference>
<dbReference type="SUPFAM" id="SSF53098">
    <property type="entry name" value="Ribonuclease H-like"/>
    <property type="match status" value="1"/>
</dbReference>
<evidence type="ECO:0000313" key="4">
    <source>
        <dbReference type="Proteomes" id="UP001345013"/>
    </source>
</evidence>
<dbReference type="Gene3D" id="3.30.420.10">
    <property type="entry name" value="Ribonuclease H-like superfamily/Ribonuclease H"/>
    <property type="match status" value="1"/>
</dbReference>
<feature type="region of interest" description="Disordered" evidence="1">
    <location>
        <begin position="68"/>
        <end position="93"/>
    </location>
</feature>
<evidence type="ECO:0000256" key="1">
    <source>
        <dbReference type="SAM" id="MobiDB-lite"/>
    </source>
</evidence>